<dbReference type="Pfam" id="PF15460">
    <property type="entry name" value="SAS4"/>
    <property type="match status" value="1"/>
</dbReference>
<sequence length="614" mass="69333">MAVRSRPSLRFSVRRDQETLPLPPPTKRPRLHHDPLSTPNPRPHPSPSSSSSRRKSSPDLLESTIEDENTSSSLSHHKPRHLPARHHRNRSPLPTPRTSSRRPPLSSPHHHHHLPDSPRLKGILDHRHESPSSHFLRGSRESPDPLDTISPAPTTRSRPPPPPSSTSAISPSASTRSTRHLRPATVEKKQNPAGADKTPVNKSSAQKNRSTQQQQQLTPAPPPSGSPKRERRSLRSHDGGSRARSELALYFGNYEQLLSLEPPKTEILTGHTTIKLVDDLSKPPSAPESDTPFGNPLVQLHNCEVVEIPEPAEVTEEDPLNEAFYFRAHRRVERQEKQLRNIERERAQHEKLQLDRLLDELRSNDWLRVMGITGVTDLEEKKLYEPKRDFFVKEISGVIDKFKIWKEEEKRRKLEKEKAPLRAEATSPETAPPEDDNNDVDNNHEEDPQTNGVALSDAQSYGEPPDINDVDAWAARQLHQEARFATAGKRQKTYSSASRRKSSKPTSSAATATAPEPQKKPPPPPTSSSPPQLPLPPPPPDRPFTSFYPDPKTRAAALSPQNRKSQTRLAFGYPIPDMEEREFDLPPELVTKEMIRACQRNRRKRNRESRGEQQ</sequence>
<feature type="domain" description="Something about silencing protein 4" evidence="3">
    <location>
        <begin position="318"/>
        <end position="414"/>
    </location>
</feature>
<feature type="compositionally biased region" description="Polar residues" evidence="2">
    <location>
        <begin position="449"/>
        <end position="459"/>
    </location>
</feature>
<dbReference type="Proteomes" id="UP000184383">
    <property type="component" value="Unassembled WGS sequence"/>
</dbReference>
<feature type="compositionally biased region" description="Low complexity" evidence="2">
    <location>
        <begin position="148"/>
        <end position="157"/>
    </location>
</feature>
<evidence type="ECO:0000256" key="2">
    <source>
        <dbReference type="SAM" id="MobiDB-lite"/>
    </source>
</evidence>
<feature type="compositionally biased region" description="Basic and acidic residues" evidence="2">
    <location>
        <begin position="114"/>
        <end position="131"/>
    </location>
</feature>
<dbReference type="PANTHER" id="PTHR38422">
    <property type="entry name" value="SOMETHING ABOUT SILENCING PROTEIN 4"/>
    <property type="match status" value="1"/>
</dbReference>
<feature type="compositionally biased region" description="Basic residues" evidence="2">
    <location>
        <begin position="75"/>
        <end position="90"/>
    </location>
</feature>
<dbReference type="OrthoDB" id="1938992at2759"/>
<evidence type="ECO:0000259" key="3">
    <source>
        <dbReference type="Pfam" id="PF15460"/>
    </source>
</evidence>
<gene>
    <name evidence="4" type="ORF">ASPWEDRAFT_53757</name>
</gene>
<evidence type="ECO:0000313" key="4">
    <source>
        <dbReference type="EMBL" id="OJJ32051.1"/>
    </source>
</evidence>
<keyword evidence="1" id="KW-0175">Coiled coil</keyword>
<feature type="compositionally biased region" description="Basic and acidic residues" evidence="2">
    <location>
        <begin position="233"/>
        <end position="242"/>
    </location>
</feature>
<feature type="compositionally biased region" description="Polar residues" evidence="2">
    <location>
        <begin position="559"/>
        <end position="568"/>
    </location>
</feature>
<dbReference type="PANTHER" id="PTHR38422:SF1">
    <property type="entry name" value="SOMETHING ABOUT SILENCING PROTEIN 4"/>
    <property type="match status" value="1"/>
</dbReference>
<proteinExistence type="predicted"/>
<dbReference type="RefSeq" id="XP_040685728.1">
    <property type="nucleotide sequence ID" value="XM_040837942.1"/>
</dbReference>
<dbReference type="VEuPathDB" id="FungiDB:ASPWEDRAFT_53757"/>
<dbReference type="InterPro" id="IPR029184">
    <property type="entry name" value="Sas4_dom"/>
</dbReference>
<dbReference type="AlphaFoldDB" id="A0A1L9RAV4"/>
<dbReference type="InterPro" id="IPR038988">
    <property type="entry name" value="Sas4"/>
</dbReference>
<evidence type="ECO:0000313" key="5">
    <source>
        <dbReference type="Proteomes" id="UP000184383"/>
    </source>
</evidence>
<dbReference type="GO" id="GO:0004402">
    <property type="term" value="F:histone acetyltransferase activity"/>
    <property type="evidence" value="ECO:0007669"/>
    <property type="project" value="TreeGrafter"/>
</dbReference>
<organism evidence="4 5">
    <name type="scientific">Aspergillus wentii DTO 134E9</name>
    <dbReference type="NCBI Taxonomy" id="1073089"/>
    <lineage>
        <taxon>Eukaryota</taxon>
        <taxon>Fungi</taxon>
        <taxon>Dikarya</taxon>
        <taxon>Ascomycota</taxon>
        <taxon>Pezizomycotina</taxon>
        <taxon>Eurotiomycetes</taxon>
        <taxon>Eurotiomycetidae</taxon>
        <taxon>Eurotiales</taxon>
        <taxon>Aspergillaceae</taxon>
        <taxon>Aspergillus</taxon>
        <taxon>Aspergillus subgen. Cremei</taxon>
    </lineage>
</organism>
<dbReference type="GeneID" id="63753790"/>
<feature type="region of interest" description="Disordered" evidence="2">
    <location>
        <begin position="1"/>
        <end position="242"/>
    </location>
</feature>
<dbReference type="STRING" id="1073089.A0A1L9RAV4"/>
<feature type="region of interest" description="Disordered" evidence="2">
    <location>
        <begin position="413"/>
        <end position="573"/>
    </location>
</feature>
<feature type="compositionally biased region" description="Pro residues" evidence="2">
    <location>
        <begin position="520"/>
        <end position="542"/>
    </location>
</feature>
<keyword evidence="5" id="KW-1185">Reference proteome</keyword>
<dbReference type="EMBL" id="KV878215">
    <property type="protein sequence ID" value="OJJ32051.1"/>
    <property type="molecule type" value="Genomic_DNA"/>
</dbReference>
<protein>
    <recommendedName>
        <fullName evidence="3">Something about silencing protein 4 domain-containing protein</fullName>
    </recommendedName>
</protein>
<dbReference type="GO" id="GO:0033255">
    <property type="term" value="C:SAS acetyltransferase complex"/>
    <property type="evidence" value="ECO:0007669"/>
    <property type="project" value="InterPro"/>
</dbReference>
<accession>A0A1L9RAV4</accession>
<feature type="compositionally biased region" description="Low complexity" evidence="2">
    <location>
        <begin position="165"/>
        <end position="176"/>
    </location>
</feature>
<feature type="compositionally biased region" description="Low complexity" evidence="2">
    <location>
        <begin position="504"/>
        <end position="516"/>
    </location>
</feature>
<reference evidence="5" key="1">
    <citation type="journal article" date="2017" name="Genome Biol.">
        <title>Comparative genomics reveals high biological diversity and specific adaptations in the industrially and medically important fungal genus Aspergillus.</title>
        <authorList>
            <person name="de Vries R.P."/>
            <person name="Riley R."/>
            <person name="Wiebenga A."/>
            <person name="Aguilar-Osorio G."/>
            <person name="Amillis S."/>
            <person name="Uchima C.A."/>
            <person name="Anderluh G."/>
            <person name="Asadollahi M."/>
            <person name="Askin M."/>
            <person name="Barry K."/>
            <person name="Battaglia E."/>
            <person name="Bayram O."/>
            <person name="Benocci T."/>
            <person name="Braus-Stromeyer S.A."/>
            <person name="Caldana C."/>
            <person name="Canovas D."/>
            <person name="Cerqueira G.C."/>
            <person name="Chen F."/>
            <person name="Chen W."/>
            <person name="Choi C."/>
            <person name="Clum A."/>
            <person name="Dos Santos R.A."/>
            <person name="Damasio A.R."/>
            <person name="Diallinas G."/>
            <person name="Emri T."/>
            <person name="Fekete E."/>
            <person name="Flipphi M."/>
            <person name="Freyberg S."/>
            <person name="Gallo A."/>
            <person name="Gournas C."/>
            <person name="Habgood R."/>
            <person name="Hainaut M."/>
            <person name="Harispe M.L."/>
            <person name="Henrissat B."/>
            <person name="Hilden K.S."/>
            <person name="Hope R."/>
            <person name="Hossain A."/>
            <person name="Karabika E."/>
            <person name="Karaffa L."/>
            <person name="Karanyi Z."/>
            <person name="Krasevec N."/>
            <person name="Kuo A."/>
            <person name="Kusch H."/>
            <person name="LaButti K."/>
            <person name="Lagendijk E.L."/>
            <person name="Lapidus A."/>
            <person name="Levasseur A."/>
            <person name="Lindquist E."/>
            <person name="Lipzen A."/>
            <person name="Logrieco A.F."/>
            <person name="MacCabe A."/>
            <person name="Maekelae M.R."/>
            <person name="Malavazi I."/>
            <person name="Melin P."/>
            <person name="Meyer V."/>
            <person name="Mielnichuk N."/>
            <person name="Miskei M."/>
            <person name="Molnar A.P."/>
            <person name="Mule G."/>
            <person name="Ngan C.Y."/>
            <person name="Orejas M."/>
            <person name="Orosz E."/>
            <person name="Ouedraogo J.P."/>
            <person name="Overkamp K.M."/>
            <person name="Park H.-S."/>
            <person name="Perrone G."/>
            <person name="Piumi F."/>
            <person name="Punt P.J."/>
            <person name="Ram A.F."/>
            <person name="Ramon A."/>
            <person name="Rauscher S."/>
            <person name="Record E."/>
            <person name="Riano-Pachon D.M."/>
            <person name="Robert V."/>
            <person name="Roehrig J."/>
            <person name="Ruller R."/>
            <person name="Salamov A."/>
            <person name="Salih N.S."/>
            <person name="Samson R.A."/>
            <person name="Sandor E."/>
            <person name="Sanguinetti M."/>
            <person name="Schuetze T."/>
            <person name="Sepcic K."/>
            <person name="Shelest E."/>
            <person name="Sherlock G."/>
            <person name="Sophianopoulou V."/>
            <person name="Squina F.M."/>
            <person name="Sun H."/>
            <person name="Susca A."/>
            <person name="Todd R.B."/>
            <person name="Tsang A."/>
            <person name="Unkles S.E."/>
            <person name="van de Wiele N."/>
            <person name="van Rossen-Uffink D."/>
            <person name="Oliveira J.V."/>
            <person name="Vesth T.C."/>
            <person name="Visser J."/>
            <person name="Yu J.-H."/>
            <person name="Zhou M."/>
            <person name="Andersen M.R."/>
            <person name="Archer D.B."/>
            <person name="Baker S.E."/>
            <person name="Benoit I."/>
            <person name="Brakhage A.A."/>
            <person name="Braus G.H."/>
            <person name="Fischer R."/>
            <person name="Frisvad J.C."/>
            <person name="Goldman G.H."/>
            <person name="Houbraken J."/>
            <person name="Oakley B."/>
            <person name="Pocsi I."/>
            <person name="Scazzocchio C."/>
            <person name="Seiboth B."/>
            <person name="vanKuyk P.A."/>
            <person name="Wortman J."/>
            <person name="Dyer P.S."/>
            <person name="Grigoriev I.V."/>
        </authorList>
    </citation>
    <scope>NUCLEOTIDE SEQUENCE [LARGE SCALE GENOMIC DNA]</scope>
    <source>
        <strain evidence="5">DTO 134E9</strain>
    </source>
</reference>
<feature type="coiled-coil region" evidence="1">
    <location>
        <begin position="325"/>
        <end position="364"/>
    </location>
</feature>
<feature type="compositionally biased region" description="Polar residues" evidence="2">
    <location>
        <begin position="200"/>
        <end position="211"/>
    </location>
</feature>
<evidence type="ECO:0000256" key="1">
    <source>
        <dbReference type="SAM" id="Coils"/>
    </source>
</evidence>
<name>A0A1L9RAV4_ASPWE</name>